<dbReference type="RefSeq" id="WP_354613589.1">
    <property type="nucleotide sequence ID" value="NZ_JBEXAE010000001.1"/>
</dbReference>
<proteinExistence type="predicted"/>
<dbReference type="EMBL" id="JBEXAE010000001">
    <property type="protein sequence ID" value="MET6989221.1"/>
    <property type="molecule type" value="Genomic_DNA"/>
</dbReference>
<evidence type="ECO:0000256" key="1">
    <source>
        <dbReference type="ARBA" id="ARBA00022729"/>
    </source>
</evidence>
<evidence type="ECO:0000256" key="2">
    <source>
        <dbReference type="SAM" id="SignalP"/>
    </source>
</evidence>
<evidence type="ECO:0000259" key="3">
    <source>
        <dbReference type="Pfam" id="PF18962"/>
    </source>
</evidence>
<gene>
    <name evidence="4" type="ORF">ABXZ36_01010</name>
</gene>
<keyword evidence="5" id="KW-1185">Reference proteome</keyword>
<keyword evidence="1 2" id="KW-0732">Signal</keyword>
<comment type="caution">
    <text evidence="4">The sequence shown here is derived from an EMBL/GenBank/DDBJ whole genome shotgun (WGS) entry which is preliminary data.</text>
</comment>
<organism evidence="4 5">
    <name type="scientific">Sediminicola arcticus</name>
    <dbReference type="NCBI Taxonomy" id="1574308"/>
    <lineage>
        <taxon>Bacteria</taxon>
        <taxon>Pseudomonadati</taxon>
        <taxon>Bacteroidota</taxon>
        <taxon>Flavobacteriia</taxon>
        <taxon>Flavobacteriales</taxon>
        <taxon>Flavobacteriaceae</taxon>
        <taxon>Sediminicola</taxon>
    </lineage>
</organism>
<name>A0ABV2SPY6_9FLAO</name>
<dbReference type="Proteomes" id="UP001549799">
    <property type="component" value="Unassembled WGS sequence"/>
</dbReference>
<feature type="chain" id="PRO_5045964552" evidence="2">
    <location>
        <begin position="19"/>
        <end position="102"/>
    </location>
</feature>
<sequence>MKHFYLILLFFTTTLALSQQNTSAGEIEGLSIYPNPVTNGKVFIKTKDNAPKKIMIFDVFGGNLLETTILGSELNLTNLDAGVYMIRIFEKDKVATRKLIVK</sequence>
<accession>A0ABV2SPY6</accession>
<protein>
    <submittedName>
        <fullName evidence="4">T9SS type A sorting domain-containing protein</fullName>
    </submittedName>
</protein>
<evidence type="ECO:0000313" key="4">
    <source>
        <dbReference type="EMBL" id="MET6989221.1"/>
    </source>
</evidence>
<feature type="domain" description="Secretion system C-terminal sorting" evidence="3">
    <location>
        <begin position="32"/>
        <end position="101"/>
    </location>
</feature>
<feature type="signal peptide" evidence="2">
    <location>
        <begin position="1"/>
        <end position="18"/>
    </location>
</feature>
<reference evidence="4 5" key="1">
    <citation type="submission" date="2024-07" db="EMBL/GenBank/DDBJ databases">
        <title>The genome sequence of type strain Sediminicola arcticus GDMCC 1.2805.</title>
        <authorList>
            <person name="Liu Y."/>
        </authorList>
    </citation>
    <scope>NUCLEOTIDE SEQUENCE [LARGE SCALE GENOMIC DNA]</scope>
    <source>
        <strain evidence="4 5">GDMCC 1.2805</strain>
    </source>
</reference>
<dbReference type="InterPro" id="IPR026444">
    <property type="entry name" value="Secre_tail"/>
</dbReference>
<dbReference type="NCBIfam" id="TIGR04183">
    <property type="entry name" value="Por_Secre_tail"/>
    <property type="match status" value="1"/>
</dbReference>
<evidence type="ECO:0000313" key="5">
    <source>
        <dbReference type="Proteomes" id="UP001549799"/>
    </source>
</evidence>
<dbReference type="Pfam" id="PF18962">
    <property type="entry name" value="Por_Secre_tail"/>
    <property type="match status" value="1"/>
</dbReference>